<proteinExistence type="predicted"/>
<dbReference type="Pfam" id="PF07238">
    <property type="entry name" value="PilZ"/>
    <property type="match status" value="1"/>
</dbReference>
<protein>
    <recommendedName>
        <fullName evidence="1">PilZ domain-containing protein</fullName>
    </recommendedName>
</protein>
<dbReference type="InterPro" id="IPR009875">
    <property type="entry name" value="PilZ_domain"/>
</dbReference>
<sequence length="393" mass="43657">MMRAGNPGEAGWGAMGGNLIRNPETIQEILLRACERRELLILVTPYLRFESSFLRLEGQEIHVLATMGREDATYGLRNAELRMRFPHGVSFLEAATQLRGFGMVEGRRTLRLAVPEALNEEDHRGSYRVERVGRVPVTFSTPRYDLVVGTLADISTTGARIYSTRDFTEEELQPGADMAVTIPLTDSIRINARVRLRHLQGRTFGVEFRPQLEEAVLQPLSRWVFERREEDRERAARRGGEAAAPLEGIRNVSILPRGLVLVSGDPALEASLQDLLGGLQPLRRVPPTAQALKEAFAQNPALVFFHLPSLGLDERRRLKPMAELLQGRVPFVLLGTGVEGGPLLELGTEVKATIAIVFNPARGTFFQRLVQGVLRRTYEGGESPMVPKEPEGA</sequence>
<reference evidence="2 3" key="1">
    <citation type="journal article" date="2023" name="Antonie Van Leeuwenhoek">
        <title>Mesoterricola silvestris gen. nov., sp. nov., Mesoterricola sediminis sp. nov., Geothrix oryzae sp. nov., Geothrix edaphica sp. nov., Geothrix rubra sp. nov., and Geothrix limicola sp. nov., six novel members of Acidobacteriota isolated from soils.</title>
        <authorList>
            <person name="Itoh H."/>
            <person name="Sugisawa Y."/>
            <person name="Mise K."/>
            <person name="Xu Z."/>
            <person name="Kuniyasu M."/>
            <person name="Ushijima N."/>
            <person name="Kawano K."/>
            <person name="Kobayashi E."/>
            <person name="Shiratori Y."/>
            <person name="Masuda Y."/>
            <person name="Senoo K."/>
        </authorList>
    </citation>
    <scope>NUCLEOTIDE SEQUENCE [LARGE SCALE GENOMIC DNA]</scope>
    <source>
        <strain evidence="2 3">Red803</strain>
    </source>
</reference>
<dbReference type="SUPFAM" id="SSF141371">
    <property type="entry name" value="PilZ domain-like"/>
    <property type="match status" value="1"/>
</dbReference>
<feature type="domain" description="PilZ" evidence="1">
    <location>
        <begin position="124"/>
        <end position="226"/>
    </location>
</feature>
<dbReference type="EMBL" id="BSDD01000003">
    <property type="protein sequence ID" value="GLH70159.1"/>
    <property type="molecule type" value="Genomic_DNA"/>
</dbReference>
<dbReference type="Proteomes" id="UP001165089">
    <property type="component" value="Unassembled WGS sequence"/>
</dbReference>
<evidence type="ECO:0000313" key="2">
    <source>
        <dbReference type="EMBL" id="GLH70159.1"/>
    </source>
</evidence>
<name>A0ABQ5Q6L8_9BACT</name>
<evidence type="ECO:0000313" key="3">
    <source>
        <dbReference type="Proteomes" id="UP001165089"/>
    </source>
</evidence>
<organism evidence="2 3">
    <name type="scientific">Geothrix rubra</name>
    <dbReference type="NCBI Taxonomy" id="2927977"/>
    <lineage>
        <taxon>Bacteria</taxon>
        <taxon>Pseudomonadati</taxon>
        <taxon>Acidobacteriota</taxon>
        <taxon>Holophagae</taxon>
        <taxon>Holophagales</taxon>
        <taxon>Holophagaceae</taxon>
        <taxon>Geothrix</taxon>
    </lineage>
</organism>
<comment type="caution">
    <text evidence="2">The sequence shown here is derived from an EMBL/GenBank/DDBJ whole genome shotgun (WGS) entry which is preliminary data.</text>
</comment>
<accession>A0ABQ5Q6L8</accession>
<keyword evidence="3" id="KW-1185">Reference proteome</keyword>
<evidence type="ECO:0000259" key="1">
    <source>
        <dbReference type="Pfam" id="PF07238"/>
    </source>
</evidence>
<dbReference type="Gene3D" id="2.40.10.220">
    <property type="entry name" value="predicted glycosyltransferase like domains"/>
    <property type="match status" value="1"/>
</dbReference>
<gene>
    <name evidence="2" type="ORF">GETHPA_16920</name>
</gene>